<dbReference type="OrthoDB" id="9816383at2"/>
<dbReference type="GO" id="GO:0006935">
    <property type="term" value="P:chemotaxis"/>
    <property type="evidence" value="ECO:0007669"/>
    <property type="project" value="UniProtKB-ARBA"/>
</dbReference>
<organism evidence="8">
    <name type="scientific">Geobacter sp. (strain M21)</name>
    <dbReference type="NCBI Taxonomy" id="443144"/>
    <lineage>
        <taxon>Bacteria</taxon>
        <taxon>Pseudomonadati</taxon>
        <taxon>Thermodesulfobacteriota</taxon>
        <taxon>Desulfuromonadia</taxon>
        <taxon>Geobacterales</taxon>
        <taxon>Geobacteraceae</taxon>
        <taxon>Geobacter</taxon>
    </lineage>
</organism>
<keyword evidence="5" id="KW-1133">Transmembrane helix</keyword>
<name>C6E4S4_GEOSM</name>
<sequence length="542" mass="56981">MSILQNMRLAQKFGVVGGVSAILLCLSLAASVIGIKDLSAGFSNFVERDQAVSLALKDMYAQGLQSEQATRNILLNPADEKAAKNYAQAMEDFDKAYGVVVAKSGGLPEVKGQVEQVMAVWKEAAALRLQVQSLAKEGKKDEALTLLVKEETPKWREVKEKLFKLSGERLKQMEQTKTTVVDLSSKALTISLSLGVFAILSTMLLLGLVAAGVTRRVRTMSDHMDDIARGEGDLTVRLDVASRDELGNLGNSFNLFLAKLHDLIATVAETTKQVSSAAAELDATAGRMAVGTEEVASQTETVAAAGEEMTATSTSIAQNCMAAAEGAKRAGEAAVAGAAVVQETVHGMERIAGRVRESARTVESLGSRSDQIGEIIGTIEDIADQTNLLALNAAIEAARAGEQGRGFAVVADEVRALAERTTKATGEIGNMIKSIQSETRSAVGAMEGGVKEVEKGTSEAARSGAALQDIIAQIDSVTQQVNQIAVAAEEQTATTSEISSNIQQITGVVHETAAGAQQSATAAGRLSGLAERLRHVVGQFKL</sequence>
<accession>C6E4S4</accession>
<evidence type="ECO:0000256" key="5">
    <source>
        <dbReference type="SAM" id="Phobius"/>
    </source>
</evidence>
<dbReference type="PANTHER" id="PTHR32089">
    <property type="entry name" value="METHYL-ACCEPTING CHEMOTAXIS PROTEIN MCPB"/>
    <property type="match status" value="1"/>
</dbReference>
<feature type="transmembrane region" description="Helical" evidence="5">
    <location>
        <begin position="192"/>
        <end position="214"/>
    </location>
</feature>
<dbReference type="FunFam" id="1.10.287.950:FF:000001">
    <property type="entry name" value="Methyl-accepting chemotaxis sensory transducer"/>
    <property type="match status" value="1"/>
</dbReference>
<proteinExistence type="inferred from homology"/>
<dbReference type="EMBL" id="CP001661">
    <property type="protein sequence ID" value="ACT19370.1"/>
    <property type="molecule type" value="Genomic_DNA"/>
</dbReference>
<comment type="similarity">
    <text evidence="3">Belongs to the methyl-accepting chemotaxis (MCP) protein family.</text>
</comment>
<dbReference type="CDD" id="cd06225">
    <property type="entry name" value="HAMP"/>
    <property type="match status" value="1"/>
</dbReference>
<dbReference type="Pfam" id="PF00015">
    <property type="entry name" value="MCPsignal"/>
    <property type="match status" value="1"/>
</dbReference>
<dbReference type="Pfam" id="PF00672">
    <property type="entry name" value="HAMP"/>
    <property type="match status" value="1"/>
</dbReference>
<evidence type="ECO:0000256" key="1">
    <source>
        <dbReference type="ARBA" id="ARBA00004370"/>
    </source>
</evidence>
<evidence type="ECO:0000313" key="8">
    <source>
        <dbReference type="EMBL" id="ACT19370.1"/>
    </source>
</evidence>
<reference evidence="8" key="1">
    <citation type="submission" date="2009-07" db="EMBL/GenBank/DDBJ databases">
        <title>Complete sequence of Geobacter sp. M21.</title>
        <authorList>
            <consortium name="US DOE Joint Genome Institute"/>
            <person name="Lucas S."/>
            <person name="Copeland A."/>
            <person name="Lapidus A."/>
            <person name="Glavina del Rio T."/>
            <person name="Dalin E."/>
            <person name="Tice H."/>
            <person name="Bruce D."/>
            <person name="Goodwin L."/>
            <person name="Pitluck S."/>
            <person name="Saunders E."/>
            <person name="Brettin T."/>
            <person name="Detter J.C."/>
            <person name="Han C."/>
            <person name="Larimer F."/>
            <person name="Land M."/>
            <person name="Hauser L."/>
            <person name="Kyrpides N."/>
            <person name="Ovchinnikova G."/>
            <person name="Lovley D."/>
        </authorList>
    </citation>
    <scope>NUCLEOTIDE SEQUENCE [LARGE SCALE GENOMIC DNA]</scope>
    <source>
        <strain evidence="8">M21</strain>
    </source>
</reference>
<dbReference type="SMART" id="SM00283">
    <property type="entry name" value="MA"/>
    <property type="match status" value="1"/>
</dbReference>
<dbReference type="Pfam" id="PF12729">
    <property type="entry name" value="4HB_MCP_1"/>
    <property type="match status" value="1"/>
</dbReference>
<protein>
    <submittedName>
        <fullName evidence="8">Methyl-accepting chemotaxis sensory transducer</fullName>
    </submittedName>
</protein>
<keyword evidence="5" id="KW-0472">Membrane</keyword>
<dbReference type="AlphaFoldDB" id="C6E4S4"/>
<comment type="subcellular location">
    <subcellularLocation>
        <location evidence="1">Membrane</location>
    </subcellularLocation>
</comment>
<dbReference type="SMART" id="SM00304">
    <property type="entry name" value="HAMP"/>
    <property type="match status" value="1"/>
</dbReference>
<evidence type="ECO:0000256" key="2">
    <source>
        <dbReference type="ARBA" id="ARBA00023224"/>
    </source>
</evidence>
<keyword evidence="2 4" id="KW-0807">Transducer</keyword>
<feature type="domain" description="HAMP" evidence="7">
    <location>
        <begin position="211"/>
        <end position="265"/>
    </location>
</feature>
<evidence type="ECO:0000259" key="6">
    <source>
        <dbReference type="PROSITE" id="PS50111"/>
    </source>
</evidence>
<dbReference type="SUPFAM" id="SSF58104">
    <property type="entry name" value="Methyl-accepting chemotaxis protein (MCP) signaling domain"/>
    <property type="match status" value="1"/>
</dbReference>
<dbReference type="InterPro" id="IPR024478">
    <property type="entry name" value="HlyB_4HB_MCP"/>
</dbReference>
<dbReference type="InterPro" id="IPR004089">
    <property type="entry name" value="MCPsignal_dom"/>
</dbReference>
<dbReference type="HOGENOM" id="CLU_000445_107_27_7"/>
<keyword evidence="5" id="KW-0812">Transmembrane</keyword>
<dbReference type="InterPro" id="IPR003660">
    <property type="entry name" value="HAMP_dom"/>
</dbReference>
<dbReference type="STRING" id="443144.GM21_3345"/>
<gene>
    <name evidence="8" type="ordered locus">GM21_3345</name>
</gene>
<evidence type="ECO:0000256" key="4">
    <source>
        <dbReference type="PROSITE-ProRule" id="PRU00284"/>
    </source>
</evidence>
<dbReference type="GO" id="GO:0016020">
    <property type="term" value="C:membrane"/>
    <property type="evidence" value="ECO:0007669"/>
    <property type="project" value="UniProtKB-SubCell"/>
</dbReference>
<evidence type="ECO:0000259" key="7">
    <source>
        <dbReference type="PROSITE" id="PS50885"/>
    </source>
</evidence>
<dbReference type="Gene3D" id="1.10.287.950">
    <property type="entry name" value="Methyl-accepting chemotaxis protein"/>
    <property type="match status" value="1"/>
</dbReference>
<dbReference type="KEGG" id="gem:GM21_3345"/>
<dbReference type="GO" id="GO:0007165">
    <property type="term" value="P:signal transduction"/>
    <property type="evidence" value="ECO:0007669"/>
    <property type="project" value="UniProtKB-KW"/>
</dbReference>
<feature type="domain" description="Methyl-accepting transducer" evidence="6">
    <location>
        <begin position="270"/>
        <end position="506"/>
    </location>
</feature>
<dbReference type="CDD" id="cd11386">
    <property type="entry name" value="MCP_signal"/>
    <property type="match status" value="1"/>
</dbReference>
<dbReference type="PROSITE" id="PS50885">
    <property type="entry name" value="HAMP"/>
    <property type="match status" value="1"/>
</dbReference>
<dbReference type="eggNOG" id="COG0840">
    <property type="taxonomic scope" value="Bacteria"/>
</dbReference>
<dbReference type="PROSITE" id="PS50111">
    <property type="entry name" value="CHEMOTAXIS_TRANSDUC_2"/>
    <property type="match status" value="1"/>
</dbReference>
<dbReference type="PANTHER" id="PTHR32089:SF112">
    <property type="entry name" value="LYSOZYME-LIKE PROTEIN-RELATED"/>
    <property type="match status" value="1"/>
</dbReference>
<evidence type="ECO:0000256" key="3">
    <source>
        <dbReference type="ARBA" id="ARBA00029447"/>
    </source>
</evidence>